<reference evidence="2" key="2">
    <citation type="journal article" date="2015" name="Data Brief">
        <title>Shoot transcriptome of the giant reed, Arundo donax.</title>
        <authorList>
            <person name="Barrero R.A."/>
            <person name="Guerrero F.D."/>
            <person name="Moolhuijzen P."/>
            <person name="Goolsby J.A."/>
            <person name="Tidwell J."/>
            <person name="Bellgard S.E."/>
            <person name="Bellgard M.I."/>
        </authorList>
    </citation>
    <scope>NUCLEOTIDE SEQUENCE</scope>
    <source>
        <tissue evidence="2">Shoot tissue taken approximately 20 cm above the soil surface</tissue>
    </source>
</reference>
<keyword evidence="1" id="KW-0472">Membrane</keyword>
<dbReference type="AlphaFoldDB" id="A0A0A9A229"/>
<organism evidence="2">
    <name type="scientific">Arundo donax</name>
    <name type="common">Giant reed</name>
    <name type="synonym">Donax arundinaceus</name>
    <dbReference type="NCBI Taxonomy" id="35708"/>
    <lineage>
        <taxon>Eukaryota</taxon>
        <taxon>Viridiplantae</taxon>
        <taxon>Streptophyta</taxon>
        <taxon>Embryophyta</taxon>
        <taxon>Tracheophyta</taxon>
        <taxon>Spermatophyta</taxon>
        <taxon>Magnoliopsida</taxon>
        <taxon>Liliopsida</taxon>
        <taxon>Poales</taxon>
        <taxon>Poaceae</taxon>
        <taxon>PACMAD clade</taxon>
        <taxon>Arundinoideae</taxon>
        <taxon>Arundineae</taxon>
        <taxon>Arundo</taxon>
    </lineage>
</organism>
<evidence type="ECO:0000256" key="1">
    <source>
        <dbReference type="SAM" id="Phobius"/>
    </source>
</evidence>
<accession>A0A0A9A229</accession>
<keyword evidence="1" id="KW-1133">Transmembrane helix</keyword>
<proteinExistence type="predicted"/>
<keyword evidence="1" id="KW-0812">Transmembrane</keyword>
<reference evidence="2" key="1">
    <citation type="submission" date="2014-09" db="EMBL/GenBank/DDBJ databases">
        <authorList>
            <person name="Magalhaes I.L.F."/>
            <person name="Oliveira U."/>
            <person name="Santos F.R."/>
            <person name="Vidigal T.H.D.A."/>
            <person name="Brescovit A.D."/>
            <person name="Santos A.J."/>
        </authorList>
    </citation>
    <scope>NUCLEOTIDE SEQUENCE</scope>
    <source>
        <tissue evidence="2">Shoot tissue taken approximately 20 cm above the soil surface</tissue>
    </source>
</reference>
<sequence length="48" mass="5576">MVASALFSVHCSDTASSFFEGKDTICFFFFLSFKFVSFYFDLLFSYDI</sequence>
<name>A0A0A9A229_ARUDO</name>
<dbReference type="EMBL" id="GBRH01252774">
    <property type="protein sequence ID" value="JAD45121.1"/>
    <property type="molecule type" value="Transcribed_RNA"/>
</dbReference>
<protein>
    <submittedName>
        <fullName evidence="2">Uncharacterized protein</fullName>
    </submittedName>
</protein>
<feature type="transmembrane region" description="Helical" evidence="1">
    <location>
        <begin position="27"/>
        <end position="46"/>
    </location>
</feature>
<evidence type="ECO:0000313" key="2">
    <source>
        <dbReference type="EMBL" id="JAD45121.1"/>
    </source>
</evidence>